<dbReference type="FunFam" id="3.40.50.1000:FF:000168">
    <property type="entry name" value="D,D-heptose 1,7-bisphosphate phosphatase"/>
    <property type="match status" value="1"/>
</dbReference>
<evidence type="ECO:0000256" key="6">
    <source>
        <dbReference type="ARBA" id="ARBA00011245"/>
    </source>
</evidence>
<dbReference type="STRING" id="1747903.ASR47_1003192"/>
<proteinExistence type="inferred from homology"/>
<organism evidence="18 19">
    <name type="scientific">Janthinobacterium psychrotolerans</name>
    <dbReference type="NCBI Taxonomy" id="1747903"/>
    <lineage>
        <taxon>Bacteria</taxon>
        <taxon>Pseudomonadati</taxon>
        <taxon>Pseudomonadota</taxon>
        <taxon>Betaproteobacteria</taxon>
        <taxon>Burkholderiales</taxon>
        <taxon>Oxalobacteraceae</taxon>
        <taxon>Janthinobacterium</taxon>
    </lineage>
</organism>
<dbReference type="GO" id="GO:0005975">
    <property type="term" value="P:carbohydrate metabolic process"/>
    <property type="evidence" value="ECO:0007669"/>
    <property type="project" value="InterPro"/>
</dbReference>
<keyword evidence="11 17" id="KW-0460">Magnesium</keyword>
<dbReference type="EMBL" id="LOCQ01000060">
    <property type="protein sequence ID" value="OBV37532.1"/>
    <property type="molecule type" value="Genomic_DNA"/>
</dbReference>
<dbReference type="Pfam" id="PF08645">
    <property type="entry name" value="PNK3P"/>
    <property type="match status" value="1"/>
</dbReference>
<keyword evidence="7 14" id="KW-0963">Cytoplasm</keyword>
<feature type="binding site" evidence="17">
    <location>
        <position position="94"/>
    </location>
    <ligand>
        <name>Zn(2+)</name>
        <dbReference type="ChEBI" id="CHEBI:29105"/>
    </ligand>
</feature>
<feature type="site" description="Contributes to substrate recognition" evidence="16">
    <location>
        <position position="105"/>
    </location>
</feature>
<comment type="cofactor">
    <cofactor evidence="3 17">
        <name>Zn(2+)</name>
        <dbReference type="ChEBI" id="CHEBI:29105"/>
    </cofactor>
</comment>
<evidence type="ECO:0000256" key="16">
    <source>
        <dbReference type="PIRSR" id="PIRSR004682-3"/>
    </source>
</evidence>
<dbReference type="PATRIC" id="fig|1747903.4.peg.1054"/>
<sequence>MGAPAMKLIILDRDGVINHDSPDFIKSPAEWLPIPGSLEAIARLNQAGYRVVIASNQSGIAREYFDMPVLNAIHQKMHTLAQQVGADIDAIFFCPHAGADNCDCRKPKPGMFHEISQRYNTSLKGVPTVGDSLRDLQAGFISGCTPYLVLTGKGAGTNQTGGLPPGTQVFADLAAVVSHLLKAPAAAAPSPTVAFSI</sequence>
<feature type="active site" description="Nucleophile" evidence="15">
    <location>
        <position position="12"/>
    </location>
</feature>
<dbReference type="InterPro" id="IPR013954">
    <property type="entry name" value="PNK3P"/>
</dbReference>
<dbReference type="GO" id="GO:0046872">
    <property type="term" value="F:metal ion binding"/>
    <property type="evidence" value="ECO:0007669"/>
    <property type="project" value="UniProtKB-KW"/>
</dbReference>
<dbReference type="InterPro" id="IPR036412">
    <property type="entry name" value="HAD-like_sf"/>
</dbReference>
<dbReference type="PANTHER" id="PTHR42891:SF1">
    <property type="entry name" value="D-GLYCERO-BETA-D-MANNO-HEPTOSE-1,7-BISPHOSPHATE 7-PHOSPHATASE"/>
    <property type="match status" value="1"/>
</dbReference>
<feature type="site" description="Stabilizes the phosphoryl group" evidence="16">
    <location>
        <position position="106"/>
    </location>
</feature>
<gene>
    <name evidence="18" type="ORF">ASR47_1003192</name>
</gene>
<dbReference type="NCBIfam" id="TIGR01662">
    <property type="entry name" value="HAD-SF-IIIA"/>
    <property type="match status" value="1"/>
</dbReference>
<keyword evidence="12 14" id="KW-0119">Carbohydrate metabolism</keyword>
<name>A0A1A7BVK4_9BURK</name>
<dbReference type="InterPro" id="IPR006543">
    <property type="entry name" value="Histidinol-phos"/>
</dbReference>
<dbReference type="InterPro" id="IPR006549">
    <property type="entry name" value="HAD-SF_hydro_IIIA"/>
</dbReference>
<feature type="binding site" evidence="17">
    <location>
        <position position="96"/>
    </location>
    <ligand>
        <name>Zn(2+)</name>
        <dbReference type="ChEBI" id="CHEBI:29105"/>
    </ligand>
</feature>
<dbReference type="GO" id="GO:0005737">
    <property type="term" value="C:cytoplasm"/>
    <property type="evidence" value="ECO:0007669"/>
    <property type="project" value="UniProtKB-SubCell"/>
</dbReference>
<dbReference type="PIRSF" id="PIRSF004682">
    <property type="entry name" value="GmhB"/>
    <property type="match status" value="1"/>
</dbReference>
<dbReference type="EC" id="3.1.3.-" evidence="14"/>
<feature type="site" description="Stabilizes the phosphoryl group" evidence="16">
    <location>
        <position position="55"/>
    </location>
</feature>
<comment type="catalytic activity">
    <reaction evidence="1">
        <text>D-glycero-beta-D-manno-heptose 1,7-bisphosphate + H2O = D-glycero-beta-D-manno-heptose 1-phosphate + phosphate</text>
        <dbReference type="Rhea" id="RHEA:28518"/>
        <dbReference type="ChEBI" id="CHEBI:15377"/>
        <dbReference type="ChEBI" id="CHEBI:43474"/>
        <dbReference type="ChEBI" id="CHEBI:60208"/>
        <dbReference type="ChEBI" id="CHEBI:61593"/>
        <dbReference type="EC" id="3.1.3.82"/>
    </reaction>
</comment>
<dbReference type="SUPFAM" id="SSF56784">
    <property type="entry name" value="HAD-like"/>
    <property type="match status" value="1"/>
</dbReference>
<dbReference type="AlphaFoldDB" id="A0A1A7BVK4"/>
<dbReference type="CDD" id="cd07503">
    <property type="entry name" value="HAD_HisB-N"/>
    <property type="match status" value="1"/>
</dbReference>
<accession>A0A1A7BVK4</accession>
<evidence type="ECO:0000256" key="7">
    <source>
        <dbReference type="ARBA" id="ARBA00022490"/>
    </source>
</evidence>
<dbReference type="InterPro" id="IPR004446">
    <property type="entry name" value="Heptose_bisP_phosphatase"/>
</dbReference>
<keyword evidence="9 14" id="KW-0378">Hydrolase</keyword>
<evidence type="ECO:0000256" key="15">
    <source>
        <dbReference type="PIRSR" id="PIRSR004682-1"/>
    </source>
</evidence>
<evidence type="ECO:0000313" key="18">
    <source>
        <dbReference type="EMBL" id="OBV37532.1"/>
    </source>
</evidence>
<feature type="binding site" evidence="17">
    <location>
        <position position="104"/>
    </location>
    <ligand>
        <name>Zn(2+)</name>
        <dbReference type="ChEBI" id="CHEBI:29105"/>
    </ligand>
</feature>
<evidence type="ECO:0000256" key="14">
    <source>
        <dbReference type="PIRNR" id="PIRNR004682"/>
    </source>
</evidence>
<evidence type="ECO:0000256" key="11">
    <source>
        <dbReference type="ARBA" id="ARBA00022842"/>
    </source>
</evidence>
<keyword evidence="8 17" id="KW-0479">Metal-binding</keyword>
<protein>
    <recommendedName>
        <fullName evidence="14">D,D-heptose 1,7-bisphosphate phosphatase</fullName>
        <ecNumber evidence="14">3.1.3.-</ecNumber>
    </recommendedName>
</protein>
<comment type="subunit">
    <text evidence="6">Monomer.</text>
</comment>
<dbReference type="GO" id="GO:0034200">
    <property type="term" value="F:D-glycero-beta-D-manno-heptose 1,7-bisphosphate 7-phosphatase activity"/>
    <property type="evidence" value="ECO:0007669"/>
    <property type="project" value="UniProtKB-EC"/>
</dbReference>
<dbReference type="InterPro" id="IPR023214">
    <property type="entry name" value="HAD_sf"/>
</dbReference>
<evidence type="ECO:0000256" key="5">
    <source>
        <dbReference type="ARBA" id="ARBA00004708"/>
    </source>
</evidence>
<evidence type="ECO:0000256" key="8">
    <source>
        <dbReference type="ARBA" id="ARBA00022723"/>
    </source>
</evidence>
<feature type="active site" description="Proton donor" evidence="15">
    <location>
        <position position="14"/>
    </location>
</feature>
<feature type="binding site" evidence="17">
    <location>
        <position position="14"/>
    </location>
    <ligand>
        <name>Mg(2+)</name>
        <dbReference type="ChEBI" id="CHEBI:18420"/>
    </ligand>
</feature>
<dbReference type="NCBIfam" id="TIGR01656">
    <property type="entry name" value="Histidinol-ppas"/>
    <property type="match status" value="1"/>
</dbReference>
<dbReference type="PANTHER" id="PTHR42891">
    <property type="entry name" value="D-GLYCERO-BETA-D-MANNO-HEPTOSE-1,7-BISPHOSPHATE 7-PHOSPHATASE"/>
    <property type="match status" value="1"/>
</dbReference>
<feature type="binding site" evidence="17">
    <location>
        <position position="12"/>
    </location>
    <ligand>
        <name>Mg(2+)</name>
        <dbReference type="ChEBI" id="CHEBI:18420"/>
    </ligand>
</feature>
<feature type="binding site" evidence="17">
    <location>
        <position position="102"/>
    </location>
    <ligand>
        <name>Zn(2+)</name>
        <dbReference type="ChEBI" id="CHEBI:29105"/>
    </ligand>
</feature>
<evidence type="ECO:0000256" key="1">
    <source>
        <dbReference type="ARBA" id="ARBA00001226"/>
    </source>
</evidence>
<evidence type="ECO:0000256" key="17">
    <source>
        <dbReference type="PIRSR" id="PIRSR004682-4"/>
    </source>
</evidence>
<evidence type="ECO:0000256" key="10">
    <source>
        <dbReference type="ARBA" id="ARBA00022833"/>
    </source>
</evidence>
<dbReference type="Gene3D" id="3.40.50.1000">
    <property type="entry name" value="HAD superfamily/HAD-like"/>
    <property type="match status" value="1"/>
</dbReference>
<dbReference type="Proteomes" id="UP000092713">
    <property type="component" value="Unassembled WGS sequence"/>
</dbReference>
<reference evidence="18 19" key="1">
    <citation type="submission" date="2016-04" db="EMBL/GenBank/DDBJ databases">
        <title>Draft genome sequence of Janthinobacterium psychrotolerans sp. nov., isolated from freshwater sediments in Denmark.</title>
        <authorList>
            <person name="Gong X."/>
            <person name="Skrivergaard S."/>
            <person name="Korsgaard B.S."/>
            <person name="Schreiber L."/>
            <person name="Marshall I.P."/>
            <person name="Finster K."/>
            <person name="Schramm A."/>
        </authorList>
    </citation>
    <scope>NUCLEOTIDE SEQUENCE [LARGE SCALE GENOMIC DNA]</scope>
    <source>
        <strain evidence="18 19">S3-2</strain>
    </source>
</reference>
<evidence type="ECO:0000313" key="19">
    <source>
        <dbReference type="Proteomes" id="UP000092713"/>
    </source>
</evidence>
<comment type="caution">
    <text evidence="18">The sequence shown here is derived from an EMBL/GenBank/DDBJ whole genome shotgun (WGS) entry which is preliminary data.</text>
</comment>
<comment type="pathway">
    <text evidence="5">Nucleotide-sugar biosynthesis; ADP-L-glycero-beta-D-manno-heptose biosynthesis; ADP-L-glycero-beta-D-manno-heptose from D-glycero-beta-D-manno-heptose 7-phosphate: step 2/4.</text>
</comment>
<dbReference type="NCBIfam" id="NF006506">
    <property type="entry name" value="PRK08942.1"/>
    <property type="match status" value="1"/>
</dbReference>
<comment type="cofactor">
    <cofactor evidence="2 17">
        <name>Mg(2+)</name>
        <dbReference type="ChEBI" id="CHEBI:18420"/>
    </cofactor>
</comment>
<evidence type="ECO:0000256" key="2">
    <source>
        <dbReference type="ARBA" id="ARBA00001946"/>
    </source>
</evidence>
<feature type="binding site" evidence="17">
    <location>
        <position position="131"/>
    </location>
    <ligand>
        <name>Mg(2+)</name>
        <dbReference type="ChEBI" id="CHEBI:18420"/>
    </ligand>
</feature>
<evidence type="ECO:0000256" key="9">
    <source>
        <dbReference type="ARBA" id="ARBA00022801"/>
    </source>
</evidence>
<evidence type="ECO:0000256" key="12">
    <source>
        <dbReference type="ARBA" id="ARBA00023277"/>
    </source>
</evidence>
<evidence type="ECO:0000256" key="3">
    <source>
        <dbReference type="ARBA" id="ARBA00001947"/>
    </source>
</evidence>
<keyword evidence="19" id="KW-1185">Reference proteome</keyword>
<evidence type="ECO:0000256" key="13">
    <source>
        <dbReference type="ARBA" id="ARBA00061616"/>
    </source>
</evidence>
<evidence type="ECO:0000256" key="4">
    <source>
        <dbReference type="ARBA" id="ARBA00004496"/>
    </source>
</evidence>
<keyword evidence="10 17" id="KW-0862">Zinc</keyword>
<comment type="similarity">
    <text evidence="13 14">Belongs to the gmhB family.</text>
</comment>
<comment type="subcellular location">
    <subcellularLocation>
        <location evidence="4 14">Cytoplasm</location>
    </subcellularLocation>
</comment>